<dbReference type="AlphaFoldDB" id="N1WXG5"/>
<dbReference type="SUPFAM" id="SSF52833">
    <property type="entry name" value="Thioredoxin-like"/>
    <property type="match status" value="1"/>
</dbReference>
<dbReference type="InterPro" id="IPR013766">
    <property type="entry name" value="Thioredoxin_domain"/>
</dbReference>
<organism evidence="2 3">
    <name type="scientific">Psychroflexus gondwanensis ACAM 44</name>
    <dbReference type="NCBI Taxonomy" id="1189619"/>
    <lineage>
        <taxon>Bacteria</taxon>
        <taxon>Pseudomonadati</taxon>
        <taxon>Bacteroidota</taxon>
        <taxon>Flavobacteriia</taxon>
        <taxon>Flavobacteriales</taxon>
        <taxon>Flavobacteriaceae</taxon>
        <taxon>Psychroflexus</taxon>
    </lineage>
</organism>
<dbReference type="Proteomes" id="UP000012317">
    <property type="component" value="Unassembled WGS sequence"/>
</dbReference>
<dbReference type="InterPro" id="IPR036249">
    <property type="entry name" value="Thioredoxin-like_sf"/>
</dbReference>
<sequence length="185" mass="21713">MKNIKYFLIIIVLIITSCNFMPSDSKQEADLQNFKLMLGEFDLKELKTTKNAVWFNTTYEEYSANPEILKKLSAEVKKENFNIEVYMGTWCPDSQREVPHLIKILDQINFNRDNLRLVAVDSNKVVTSLSEVERKSLNIINVPTIIVYDDNGDELNRYVEFAQESLEEDLLKILSREDYKHIYDF</sequence>
<dbReference type="EMBL" id="APLF01000004">
    <property type="protein sequence ID" value="EMY81887.1"/>
    <property type="molecule type" value="Genomic_DNA"/>
</dbReference>
<evidence type="ECO:0000313" key="2">
    <source>
        <dbReference type="EMBL" id="EMY81887.1"/>
    </source>
</evidence>
<proteinExistence type="predicted"/>
<accession>N1WXG5</accession>
<reference evidence="2 3" key="1">
    <citation type="journal article" date="2014" name="Genome Biol. Evol.">
        <title>Extensive gene acquisition in the extremely psychrophilic bacterial species Psychroflexus torquis and the link to sea-ice ecosystem specialism.</title>
        <authorList>
            <person name="Feng S."/>
            <person name="Powell S.M."/>
            <person name="Wilson R."/>
            <person name="Bowman J.P."/>
        </authorList>
    </citation>
    <scope>NUCLEOTIDE SEQUENCE [LARGE SCALE GENOMIC DNA]</scope>
    <source>
        <strain evidence="2 3">ACAM 44</strain>
    </source>
</reference>
<keyword evidence="3" id="KW-1185">Reference proteome</keyword>
<dbReference type="PROSITE" id="PS51352">
    <property type="entry name" value="THIOREDOXIN_2"/>
    <property type="match status" value="1"/>
</dbReference>
<name>N1WXG5_9FLAO</name>
<evidence type="ECO:0000313" key="3">
    <source>
        <dbReference type="Proteomes" id="UP000012317"/>
    </source>
</evidence>
<evidence type="ECO:0000259" key="1">
    <source>
        <dbReference type="PROSITE" id="PS51352"/>
    </source>
</evidence>
<dbReference type="eggNOG" id="COG0526">
    <property type="taxonomic scope" value="Bacteria"/>
</dbReference>
<protein>
    <submittedName>
        <fullName evidence="2">Tryparedoxin/glycerophosphodiester phosphodiesterase domain-containing protein</fullName>
    </submittedName>
</protein>
<dbReference type="Pfam" id="PF14595">
    <property type="entry name" value="Thioredoxin_9"/>
    <property type="match status" value="1"/>
</dbReference>
<dbReference type="PROSITE" id="PS51257">
    <property type="entry name" value="PROKAR_LIPOPROTEIN"/>
    <property type="match status" value="1"/>
</dbReference>
<feature type="domain" description="Thioredoxin" evidence="1">
    <location>
        <begin position="46"/>
        <end position="179"/>
    </location>
</feature>
<dbReference type="Gene3D" id="3.40.30.10">
    <property type="entry name" value="Glutaredoxin"/>
    <property type="match status" value="1"/>
</dbReference>
<gene>
    <name evidence="2" type="ORF">pgond44_05070</name>
</gene>
<comment type="caution">
    <text evidence="2">The sequence shown here is derived from an EMBL/GenBank/DDBJ whole genome shotgun (WGS) entry which is preliminary data.</text>
</comment>
<dbReference type="STRING" id="1189619.pgond44_05070"/>